<dbReference type="Pfam" id="PF13144">
    <property type="entry name" value="ChapFlgA"/>
    <property type="match status" value="1"/>
</dbReference>
<dbReference type="Pfam" id="PF17656">
    <property type="entry name" value="ChapFlgA_N"/>
    <property type="match status" value="1"/>
</dbReference>
<evidence type="ECO:0000256" key="1">
    <source>
        <dbReference type="ARBA" id="ARBA00004418"/>
    </source>
</evidence>
<accession>A0ABT9SFX6</accession>
<organism evidence="6 7">
    <name type="scientific">Variovorax ginsengisoli</name>
    <dbReference type="NCBI Taxonomy" id="363844"/>
    <lineage>
        <taxon>Bacteria</taxon>
        <taxon>Pseudomonadati</taxon>
        <taxon>Pseudomonadota</taxon>
        <taxon>Betaproteobacteria</taxon>
        <taxon>Burkholderiales</taxon>
        <taxon>Comamonadaceae</taxon>
        <taxon>Variovorax</taxon>
    </lineage>
</organism>
<comment type="caution">
    <text evidence="6">The sequence shown here is derived from an EMBL/GenBank/DDBJ whole genome shotgun (WGS) entry which is preliminary data.</text>
</comment>
<evidence type="ECO:0000256" key="4">
    <source>
        <dbReference type="SAM" id="SignalP"/>
    </source>
</evidence>
<evidence type="ECO:0000256" key="3">
    <source>
        <dbReference type="ARBA" id="ARBA00022764"/>
    </source>
</evidence>
<dbReference type="PANTHER" id="PTHR36307:SF1">
    <property type="entry name" value="FLAGELLA BASAL BODY P-RING FORMATION PROTEIN FLGA"/>
    <property type="match status" value="1"/>
</dbReference>
<dbReference type="InterPro" id="IPR041231">
    <property type="entry name" value="FlgA_N"/>
</dbReference>
<dbReference type="CDD" id="cd11614">
    <property type="entry name" value="SAF_CpaB_FlgA_like"/>
    <property type="match status" value="1"/>
</dbReference>
<keyword evidence="6" id="KW-0966">Cell projection</keyword>
<evidence type="ECO:0000256" key="2">
    <source>
        <dbReference type="ARBA" id="ARBA00022729"/>
    </source>
</evidence>
<dbReference type="InterPro" id="IPR013974">
    <property type="entry name" value="SAF"/>
</dbReference>
<dbReference type="SMART" id="SM00858">
    <property type="entry name" value="SAF"/>
    <property type="match status" value="1"/>
</dbReference>
<sequence length="256" mass="26560">MSPLQSPSALQRRRGTARVLVVFSALLLSTCLCLADDGAPADSAVRTLIEEFMTAQTLSLPGKVSLDIELKPSHPLPPCKAMQPFLPLGSAAMGRISVGLRCSGAAPWTRFVSTYVSVEGRYLAAAHAIEAGRAIEAADVQEKTGDLSRMPRSVLLAGASVAGTVAVTRIGAGVPLRKEMVRGTLVVRQGQTVNLVAQGAGFTIRTEGVAMTAGEAGALVRARSSDNRMVSGIADKDGSVLLSSTPPVTNRATPTP</sequence>
<dbReference type="NCBIfam" id="TIGR03170">
    <property type="entry name" value="flgA_cterm"/>
    <property type="match status" value="1"/>
</dbReference>
<dbReference type="InterPro" id="IPR039246">
    <property type="entry name" value="Flagellar_FlgA"/>
</dbReference>
<evidence type="ECO:0000259" key="5">
    <source>
        <dbReference type="SMART" id="SM00858"/>
    </source>
</evidence>
<dbReference type="RefSeq" id="WP_307692025.1">
    <property type="nucleotide sequence ID" value="NZ_JAUSRO010000017.1"/>
</dbReference>
<gene>
    <name evidence="6" type="ORF">J2W36_004549</name>
</gene>
<keyword evidence="6" id="KW-0969">Cilium</keyword>
<dbReference type="Gene3D" id="2.30.30.760">
    <property type="match status" value="1"/>
</dbReference>
<dbReference type="Gene3D" id="3.90.1210.10">
    <property type="entry name" value="Antifreeze-like/N-acetylneuraminic acid synthase C-terminal domain"/>
    <property type="match status" value="1"/>
</dbReference>
<evidence type="ECO:0000313" key="7">
    <source>
        <dbReference type="Proteomes" id="UP001226867"/>
    </source>
</evidence>
<feature type="signal peptide" evidence="4">
    <location>
        <begin position="1"/>
        <end position="35"/>
    </location>
</feature>
<dbReference type="InterPro" id="IPR017585">
    <property type="entry name" value="SAF_FlgA"/>
</dbReference>
<feature type="domain" description="SAF" evidence="5">
    <location>
        <begin position="120"/>
        <end position="182"/>
    </location>
</feature>
<reference evidence="6 7" key="1">
    <citation type="submission" date="2023-07" db="EMBL/GenBank/DDBJ databases">
        <title>Sorghum-associated microbial communities from plants grown in Nebraska, USA.</title>
        <authorList>
            <person name="Schachtman D."/>
        </authorList>
    </citation>
    <scope>NUCLEOTIDE SEQUENCE [LARGE SCALE GENOMIC DNA]</scope>
    <source>
        <strain evidence="6 7">DS1607</strain>
    </source>
</reference>
<keyword evidence="3" id="KW-0574">Periplasm</keyword>
<feature type="chain" id="PRO_5045919595" evidence="4">
    <location>
        <begin position="36"/>
        <end position="256"/>
    </location>
</feature>
<protein>
    <submittedName>
        <fullName evidence="6">Flagella basal body P-ring formation protein FlgA</fullName>
    </submittedName>
</protein>
<name>A0ABT9SFX6_9BURK</name>
<dbReference type="Proteomes" id="UP001226867">
    <property type="component" value="Unassembled WGS sequence"/>
</dbReference>
<evidence type="ECO:0000313" key="6">
    <source>
        <dbReference type="EMBL" id="MDP9902272.1"/>
    </source>
</evidence>
<dbReference type="PANTHER" id="PTHR36307">
    <property type="entry name" value="FLAGELLA BASAL BODY P-RING FORMATION PROTEIN FLGA"/>
    <property type="match status" value="1"/>
</dbReference>
<proteinExistence type="predicted"/>
<dbReference type="EMBL" id="JAUSRO010000017">
    <property type="protein sequence ID" value="MDP9902272.1"/>
    <property type="molecule type" value="Genomic_DNA"/>
</dbReference>
<keyword evidence="2 4" id="KW-0732">Signal</keyword>
<keyword evidence="7" id="KW-1185">Reference proteome</keyword>
<comment type="subcellular location">
    <subcellularLocation>
        <location evidence="1">Periplasm</location>
    </subcellularLocation>
</comment>
<keyword evidence="6" id="KW-0282">Flagellum</keyword>